<evidence type="ECO:0000259" key="6">
    <source>
        <dbReference type="PROSITE" id="PS51194"/>
    </source>
</evidence>
<reference evidence="7" key="1">
    <citation type="submission" date="2021-06" db="EMBL/GenBank/DDBJ databases">
        <authorList>
            <person name="Kallberg Y."/>
            <person name="Tangrot J."/>
            <person name="Rosling A."/>
        </authorList>
    </citation>
    <scope>NUCLEOTIDE SEQUENCE</scope>
    <source>
        <strain evidence="7">MT106</strain>
    </source>
</reference>
<dbReference type="GO" id="GO:0005694">
    <property type="term" value="C:chromosome"/>
    <property type="evidence" value="ECO:0007669"/>
    <property type="project" value="TreeGrafter"/>
</dbReference>
<dbReference type="EMBL" id="CAJVPL010001001">
    <property type="protein sequence ID" value="CAG8546131.1"/>
    <property type="molecule type" value="Genomic_DNA"/>
</dbReference>
<proteinExistence type="inferred from homology"/>
<dbReference type="InterPro" id="IPR001650">
    <property type="entry name" value="Helicase_C-like"/>
</dbReference>
<dbReference type="PROSITE" id="PS51194">
    <property type="entry name" value="HELICASE_CTER"/>
    <property type="match status" value="1"/>
</dbReference>
<sequence>MTVTIAYKDIILLYDKLRFDFNKLAIIRGGSLVRSKLIYEVIKKREHNNGVMDDLMIIINQVTAEIIIYCASKQQCIQVMEMLTESLDDEILNIFYGKMAETEKNAAMKKWLSGETKVLITTSAFGMSIDVNDVRLVMHYTMPMNMSNFIQKSGRADRNGDVAKIVILYSVNTLFNTLRSDFTDAQKTDQYLTSGQQNIFEMILFCMDTYKCRLQIVAHIYAWPNESIPAVCERCDNCLRCFQDTPEQRNNCNEIEKMLDVLGILTTQFAEEIRPTDVMNVF</sequence>
<dbReference type="GO" id="GO:0000724">
    <property type="term" value="P:double-strand break repair via homologous recombination"/>
    <property type="evidence" value="ECO:0007669"/>
    <property type="project" value="TreeGrafter"/>
</dbReference>
<dbReference type="PANTHER" id="PTHR13710:SF105">
    <property type="entry name" value="ATP-DEPENDENT DNA HELICASE Q1"/>
    <property type="match status" value="1"/>
</dbReference>
<comment type="caution">
    <text evidence="7">The sequence shown here is derived from an EMBL/GenBank/DDBJ whole genome shotgun (WGS) entry which is preliminary data.</text>
</comment>
<dbReference type="Proteomes" id="UP000789831">
    <property type="component" value="Unassembled WGS sequence"/>
</dbReference>
<evidence type="ECO:0000256" key="1">
    <source>
        <dbReference type="ARBA" id="ARBA00005446"/>
    </source>
</evidence>
<dbReference type="GO" id="GO:0003677">
    <property type="term" value="F:DNA binding"/>
    <property type="evidence" value="ECO:0007669"/>
    <property type="project" value="UniProtKB-KW"/>
</dbReference>
<dbReference type="GO" id="GO:0005737">
    <property type="term" value="C:cytoplasm"/>
    <property type="evidence" value="ECO:0007669"/>
    <property type="project" value="TreeGrafter"/>
</dbReference>
<evidence type="ECO:0000256" key="4">
    <source>
        <dbReference type="ARBA" id="ARBA00034617"/>
    </source>
</evidence>
<evidence type="ECO:0000256" key="5">
    <source>
        <dbReference type="ARBA" id="ARBA00034808"/>
    </source>
</evidence>
<dbReference type="Pfam" id="PF00271">
    <property type="entry name" value="Helicase_C"/>
    <property type="match status" value="1"/>
</dbReference>
<dbReference type="SMART" id="SM00490">
    <property type="entry name" value="HELICc"/>
    <property type="match status" value="1"/>
</dbReference>
<gene>
    <name evidence="7" type="ORF">AGERDE_LOCUS6429</name>
</gene>
<evidence type="ECO:0000313" key="8">
    <source>
        <dbReference type="Proteomes" id="UP000789831"/>
    </source>
</evidence>
<feature type="domain" description="Helicase C-terminal" evidence="6">
    <location>
        <begin position="54"/>
        <end position="218"/>
    </location>
</feature>
<dbReference type="Gene3D" id="3.40.50.300">
    <property type="entry name" value="P-loop containing nucleotide triphosphate hydrolases"/>
    <property type="match status" value="1"/>
</dbReference>
<comment type="catalytic activity">
    <reaction evidence="4">
        <text>Couples ATP hydrolysis with the unwinding of duplex DNA by translocating in the 3'-5' direction.</text>
        <dbReference type="EC" id="5.6.2.4"/>
    </reaction>
</comment>
<evidence type="ECO:0000313" key="7">
    <source>
        <dbReference type="EMBL" id="CAG8546131.1"/>
    </source>
</evidence>
<name>A0A9N9AVB3_9GLOM</name>
<dbReference type="InterPro" id="IPR032284">
    <property type="entry name" value="RecQ_Zn-bd"/>
</dbReference>
<keyword evidence="3" id="KW-0413">Isomerase</keyword>
<dbReference type="GO" id="GO:0009378">
    <property type="term" value="F:four-way junction helicase activity"/>
    <property type="evidence" value="ECO:0007669"/>
    <property type="project" value="TreeGrafter"/>
</dbReference>
<dbReference type="SUPFAM" id="SSF52540">
    <property type="entry name" value="P-loop containing nucleoside triphosphate hydrolases"/>
    <property type="match status" value="1"/>
</dbReference>
<dbReference type="InterPro" id="IPR027417">
    <property type="entry name" value="P-loop_NTPase"/>
</dbReference>
<organism evidence="7 8">
    <name type="scientific">Ambispora gerdemannii</name>
    <dbReference type="NCBI Taxonomy" id="144530"/>
    <lineage>
        <taxon>Eukaryota</taxon>
        <taxon>Fungi</taxon>
        <taxon>Fungi incertae sedis</taxon>
        <taxon>Mucoromycota</taxon>
        <taxon>Glomeromycotina</taxon>
        <taxon>Glomeromycetes</taxon>
        <taxon>Archaeosporales</taxon>
        <taxon>Ambisporaceae</taxon>
        <taxon>Ambispora</taxon>
    </lineage>
</organism>
<dbReference type="AlphaFoldDB" id="A0A9N9AVB3"/>
<dbReference type="GO" id="GO:0043138">
    <property type="term" value="F:3'-5' DNA helicase activity"/>
    <property type="evidence" value="ECO:0007669"/>
    <property type="project" value="UniProtKB-EC"/>
</dbReference>
<keyword evidence="2" id="KW-0238">DNA-binding</keyword>
<protein>
    <recommendedName>
        <fullName evidence="5">DNA 3'-5' helicase</fullName>
        <ecNumber evidence="5">5.6.2.4</ecNumber>
    </recommendedName>
</protein>
<keyword evidence="8" id="KW-1185">Reference proteome</keyword>
<dbReference type="Pfam" id="PF16124">
    <property type="entry name" value="RecQ_Zn_bind"/>
    <property type="match status" value="1"/>
</dbReference>
<evidence type="ECO:0000256" key="2">
    <source>
        <dbReference type="ARBA" id="ARBA00023125"/>
    </source>
</evidence>
<dbReference type="PANTHER" id="PTHR13710">
    <property type="entry name" value="DNA HELICASE RECQ FAMILY MEMBER"/>
    <property type="match status" value="1"/>
</dbReference>
<evidence type="ECO:0000256" key="3">
    <source>
        <dbReference type="ARBA" id="ARBA00023235"/>
    </source>
</evidence>
<accession>A0A9N9AVB3</accession>
<dbReference type="OrthoDB" id="2433045at2759"/>
<dbReference type="EC" id="5.6.2.4" evidence="5"/>
<comment type="similarity">
    <text evidence="1">Belongs to the helicase family. RecQ subfamily.</text>
</comment>